<dbReference type="PANTHER" id="PTHR35605:SF1">
    <property type="entry name" value="ECP2 EFFECTOR PROTEIN DOMAIN-CONTAINING PROTEIN-RELATED"/>
    <property type="match status" value="1"/>
</dbReference>
<feature type="chain" id="PRO_5017602684" evidence="1">
    <location>
        <begin position="24"/>
        <end position="156"/>
    </location>
</feature>
<dbReference type="GeneID" id="38119025"/>
<reference evidence="2 3" key="1">
    <citation type="journal article" date="2018" name="IMA Fungus">
        <title>IMA Genome-F 9: Draft genome sequence of Annulohypoxylon stygium, Aspergillus mulundensis, Berkeleyomyces basicola (syn. Thielaviopsis basicola), Ceratocystis smalleyi, two Cercospora beticola strains, Coleophoma cylindrospora, Fusarium fracticaudum, Phialophora cf. hyalina, and Morchella septimelata.</title>
        <authorList>
            <person name="Wingfield B.D."/>
            <person name="Bills G.F."/>
            <person name="Dong Y."/>
            <person name="Huang W."/>
            <person name="Nel W.J."/>
            <person name="Swalarsk-Parry B.S."/>
            <person name="Vaghefi N."/>
            <person name="Wilken P.M."/>
            <person name="An Z."/>
            <person name="de Beer Z.W."/>
            <person name="De Vos L."/>
            <person name="Chen L."/>
            <person name="Duong T.A."/>
            <person name="Gao Y."/>
            <person name="Hammerbacher A."/>
            <person name="Kikkert J.R."/>
            <person name="Li Y."/>
            <person name="Li H."/>
            <person name="Li K."/>
            <person name="Li Q."/>
            <person name="Liu X."/>
            <person name="Ma X."/>
            <person name="Naidoo K."/>
            <person name="Pethybridge S.J."/>
            <person name="Sun J."/>
            <person name="Steenkamp E.T."/>
            <person name="van der Nest M.A."/>
            <person name="van Wyk S."/>
            <person name="Wingfield M.J."/>
            <person name="Xiong C."/>
            <person name="Yue Q."/>
            <person name="Zhang X."/>
        </authorList>
    </citation>
    <scope>NUCLEOTIDE SEQUENCE [LARGE SCALE GENOMIC DNA]</scope>
    <source>
        <strain evidence="2 3">DSM 5745</strain>
    </source>
</reference>
<keyword evidence="3" id="KW-1185">Reference proteome</keyword>
<keyword evidence="1" id="KW-0732">Signal</keyword>
<name>A0A3D8R4B3_9EURO</name>
<accession>A0A3D8R4B3</accession>
<comment type="caution">
    <text evidence="2">The sequence shown here is derived from an EMBL/GenBank/DDBJ whole genome shotgun (WGS) entry which is preliminary data.</text>
</comment>
<proteinExistence type="predicted"/>
<evidence type="ECO:0000313" key="3">
    <source>
        <dbReference type="Proteomes" id="UP000256690"/>
    </source>
</evidence>
<dbReference type="OrthoDB" id="4496989at2759"/>
<dbReference type="RefSeq" id="XP_026600684.1">
    <property type="nucleotide sequence ID" value="XM_026750671.1"/>
</dbReference>
<sequence length="156" mass="17068">MRLQHNGLTILVSLFFFMALVSAHTVHCAGKALAANTHDLADALTYLHWMAEGKLWLGDATHATKVHTLAPDSCEQIACIGGAEVRWCNEDPVSPRSMDVQHVVEGATVLLTECLDTYKGEQVAGGYLTHPDNWSVIVQEVEKCEGRVWRGKGVEA</sequence>
<dbReference type="AlphaFoldDB" id="A0A3D8R4B3"/>
<dbReference type="EMBL" id="PVWQ01000011">
    <property type="protein sequence ID" value="RDW68895.1"/>
    <property type="molecule type" value="Genomic_DNA"/>
</dbReference>
<evidence type="ECO:0000256" key="1">
    <source>
        <dbReference type="SAM" id="SignalP"/>
    </source>
</evidence>
<feature type="signal peptide" evidence="1">
    <location>
        <begin position="1"/>
        <end position="23"/>
    </location>
</feature>
<protein>
    <submittedName>
        <fullName evidence="2">Uncharacterized protein</fullName>
    </submittedName>
</protein>
<organism evidence="2 3">
    <name type="scientific">Aspergillus mulundensis</name>
    <dbReference type="NCBI Taxonomy" id="1810919"/>
    <lineage>
        <taxon>Eukaryota</taxon>
        <taxon>Fungi</taxon>
        <taxon>Dikarya</taxon>
        <taxon>Ascomycota</taxon>
        <taxon>Pezizomycotina</taxon>
        <taxon>Eurotiomycetes</taxon>
        <taxon>Eurotiomycetidae</taxon>
        <taxon>Eurotiales</taxon>
        <taxon>Aspergillaceae</taxon>
        <taxon>Aspergillus</taxon>
        <taxon>Aspergillus subgen. Nidulantes</taxon>
    </lineage>
</organism>
<gene>
    <name evidence="2" type="ORF">DSM5745_08655</name>
</gene>
<evidence type="ECO:0000313" key="2">
    <source>
        <dbReference type="EMBL" id="RDW68895.1"/>
    </source>
</evidence>
<dbReference type="Proteomes" id="UP000256690">
    <property type="component" value="Unassembled WGS sequence"/>
</dbReference>
<dbReference type="PANTHER" id="PTHR35605">
    <property type="entry name" value="ECP2 EFFECTOR PROTEIN DOMAIN-CONTAINING PROTEIN-RELATED"/>
    <property type="match status" value="1"/>
</dbReference>